<organism evidence="2 3">
    <name type="scientific">Rhodofomes roseus</name>
    <dbReference type="NCBI Taxonomy" id="34475"/>
    <lineage>
        <taxon>Eukaryota</taxon>
        <taxon>Fungi</taxon>
        <taxon>Dikarya</taxon>
        <taxon>Basidiomycota</taxon>
        <taxon>Agaricomycotina</taxon>
        <taxon>Agaricomycetes</taxon>
        <taxon>Polyporales</taxon>
        <taxon>Rhodofomes</taxon>
    </lineage>
</organism>
<evidence type="ECO:0000313" key="2">
    <source>
        <dbReference type="EMBL" id="TFY61196.1"/>
    </source>
</evidence>
<evidence type="ECO:0000256" key="1">
    <source>
        <dbReference type="SAM" id="MobiDB-lite"/>
    </source>
</evidence>
<feature type="compositionally biased region" description="Basic and acidic residues" evidence="1">
    <location>
        <begin position="110"/>
        <end position="119"/>
    </location>
</feature>
<feature type="compositionally biased region" description="Polar residues" evidence="1">
    <location>
        <begin position="98"/>
        <end position="109"/>
    </location>
</feature>
<feature type="compositionally biased region" description="Low complexity" evidence="1">
    <location>
        <begin position="69"/>
        <end position="85"/>
    </location>
</feature>
<feature type="region of interest" description="Disordered" evidence="1">
    <location>
        <begin position="47"/>
        <end position="555"/>
    </location>
</feature>
<protein>
    <submittedName>
        <fullName evidence="2">Uncharacterized protein</fullName>
    </submittedName>
</protein>
<proteinExistence type="predicted"/>
<feature type="compositionally biased region" description="Basic and acidic residues" evidence="1">
    <location>
        <begin position="255"/>
        <end position="267"/>
    </location>
</feature>
<feature type="compositionally biased region" description="Polar residues" evidence="1">
    <location>
        <begin position="364"/>
        <end position="381"/>
    </location>
</feature>
<feature type="compositionally biased region" description="Polar residues" evidence="1">
    <location>
        <begin position="663"/>
        <end position="685"/>
    </location>
</feature>
<feature type="compositionally biased region" description="Polar residues" evidence="1">
    <location>
        <begin position="639"/>
        <end position="653"/>
    </location>
</feature>
<comment type="caution">
    <text evidence="2">The sequence shown here is derived from an EMBL/GenBank/DDBJ whole genome shotgun (WGS) entry which is preliminary data.</text>
</comment>
<feature type="compositionally biased region" description="Basic and acidic residues" evidence="1">
    <location>
        <begin position="382"/>
        <end position="402"/>
    </location>
</feature>
<feature type="compositionally biased region" description="Basic and acidic residues" evidence="1">
    <location>
        <begin position="188"/>
        <end position="197"/>
    </location>
</feature>
<feature type="compositionally biased region" description="Low complexity" evidence="1">
    <location>
        <begin position="543"/>
        <end position="552"/>
    </location>
</feature>
<dbReference type="EMBL" id="SEKV01000218">
    <property type="protein sequence ID" value="TFY61196.1"/>
    <property type="molecule type" value="Genomic_DNA"/>
</dbReference>
<feature type="region of interest" description="Disordered" evidence="1">
    <location>
        <begin position="590"/>
        <end position="707"/>
    </location>
</feature>
<feature type="compositionally biased region" description="Basic and acidic residues" evidence="1">
    <location>
        <begin position="411"/>
        <end position="421"/>
    </location>
</feature>
<feature type="compositionally biased region" description="Low complexity" evidence="1">
    <location>
        <begin position="526"/>
        <end position="536"/>
    </location>
</feature>
<name>A0A4Y9YF60_9APHY</name>
<evidence type="ECO:0000313" key="3">
    <source>
        <dbReference type="Proteomes" id="UP000298390"/>
    </source>
</evidence>
<accession>A0A4Y9YF60</accession>
<feature type="compositionally biased region" description="Low complexity" evidence="1">
    <location>
        <begin position="145"/>
        <end position="160"/>
    </location>
</feature>
<sequence>MPLTAQEVTASAVMESPLAAPLSSAPPPALPLPLHRRRVPRPVCHSIVRDPNLSGPVVVLVPDSDTSASLSQNQPFSQPSQQNTSLQEKSQDQKQSERSQQSLSYATDSQGDHSSKSDPKSQGSQQSRLRHEITAAVDEIVEGPVSSEAVVAEGSSQAVEPSQPVGAQPSSPPATVPDDAPDQGASPRKPEDVRDLTSVKPPPVRTRSKVTIPSPQEVPDSEDETEEDTGDEHDELESAAGTDIVSRRSAPLDSDDAKTKAMVDKYTAKPTTEVTAERVRERIGQSSSASDLPAGTPQRKEPSSAPRRLSRRKEDTTASLAHSRSSELPLPPSSPDVFMSEDSFHASQASFLNKAVRPRRTLHKQSTPRAPTTSVRDTQLSDTRKAPATREVDTVSSDRMRVDMLPPPSTHDPEAWKEPAFMRKPSPVQADKPVSKASVAIQVDPPKRRRSPSPDSEPERPPPKRRKTSTVSATRTSEWASRYAKTTDVIPPPRPRDTRPMLPPVPNRQPIAGPSTSFKQVDLPRSSSITSSVPSIARKRSASGRSASSDKSTIAKPEVKIVRQLSPGGSTPVEIKHVDFRAGTRRSSLAYISRTKTRSHPSADITPSNARGHRTTMVGYDTAPSTSRLGDRSRPVDPSPSTMKRASHVSTTYMMPMVKPRSARQNPTSSSSHNPPKPGGSSSMVKTKEGPSAATAAPPQKQLLGGYKVNLDMKREEGGPPPMTWARLQEILVSTGRARYKLKKEKEVREAKSNQDRRGGAG</sequence>
<dbReference type="AlphaFoldDB" id="A0A4Y9YF60"/>
<dbReference type="Proteomes" id="UP000298390">
    <property type="component" value="Unassembled WGS sequence"/>
</dbReference>
<gene>
    <name evidence="2" type="ORF">EVJ58_g4662</name>
</gene>
<feature type="compositionally biased region" description="Polar residues" evidence="1">
    <location>
        <begin position="469"/>
        <end position="479"/>
    </location>
</feature>
<feature type="compositionally biased region" description="Acidic residues" evidence="1">
    <location>
        <begin position="219"/>
        <end position="237"/>
    </location>
</feature>
<reference evidence="2 3" key="1">
    <citation type="submission" date="2019-01" db="EMBL/GenBank/DDBJ databases">
        <title>Genome sequencing of the rare red list fungi Fomitopsis rosea.</title>
        <authorList>
            <person name="Buettner E."/>
            <person name="Kellner H."/>
        </authorList>
    </citation>
    <scope>NUCLEOTIDE SEQUENCE [LARGE SCALE GENOMIC DNA]</scope>
    <source>
        <strain evidence="2 3">DSM 105464</strain>
    </source>
</reference>